<dbReference type="PANTHER" id="PTHR44329:SF289">
    <property type="entry name" value="SERINE_THREONINE-PROTEIN KINASE VIK"/>
    <property type="match status" value="1"/>
</dbReference>
<keyword evidence="3" id="KW-1185">Reference proteome</keyword>
<name>A0A812NKH8_9DINO</name>
<gene>
    <name evidence="2" type="ORF">SNAT2548_LOCUS16634</name>
</gene>
<accession>A0A812NKH8</accession>
<comment type="caution">
    <text evidence="2">The sequence shown here is derived from an EMBL/GenBank/DDBJ whole genome shotgun (WGS) entry which is preliminary data.</text>
</comment>
<dbReference type="EMBL" id="CAJNDS010002086">
    <property type="protein sequence ID" value="CAE7317202.1"/>
    <property type="molecule type" value="Genomic_DNA"/>
</dbReference>
<evidence type="ECO:0000259" key="1">
    <source>
        <dbReference type="PROSITE" id="PS50011"/>
    </source>
</evidence>
<dbReference type="SMART" id="SM00220">
    <property type="entry name" value="S_TKc"/>
    <property type="match status" value="1"/>
</dbReference>
<dbReference type="SUPFAM" id="SSF56112">
    <property type="entry name" value="Protein kinase-like (PK-like)"/>
    <property type="match status" value="1"/>
</dbReference>
<dbReference type="Proteomes" id="UP000604046">
    <property type="component" value="Unassembled WGS sequence"/>
</dbReference>
<dbReference type="OrthoDB" id="4062651at2759"/>
<dbReference type="Gene3D" id="3.30.200.20">
    <property type="entry name" value="Phosphorylase Kinase, domain 1"/>
    <property type="match status" value="1"/>
</dbReference>
<dbReference type="InterPro" id="IPR000719">
    <property type="entry name" value="Prot_kinase_dom"/>
</dbReference>
<dbReference type="GO" id="GO:0005524">
    <property type="term" value="F:ATP binding"/>
    <property type="evidence" value="ECO:0007669"/>
    <property type="project" value="InterPro"/>
</dbReference>
<dbReference type="PROSITE" id="PS00108">
    <property type="entry name" value="PROTEIN_KINASE_ST"/>
    <property type="match status" value="1"/>
</dbReference>
<dbReference type="Pfam" id="PF00069">
    <property type="entry name" value="Pkinase"/>
    <property type="match status" value="1"/>
</dbReference>
<dbReference type="InterPro" id="IPR008271">
    <property type="entry name" value="Ser/Thr_kinase_AS"/>
</dbReference>
<protein>
    <recommendedName>
        <fullName evidence="1">Protein kinase domain-containing protein</fullName>
    </recommendedName>
</protein>
<dbReference type="InterPro" id="IPR051681">
    <property type="entry name" value="Ser/Thr_Kinases-Pseudokinases"/>
</dbReference>
<sequence>MGPQRGSRTQYSGAAPGMSSMLASEADFAYLGGEDSPRMCGEGEQPMGHVLSGSTEASDGCASRQRLWRRAADWKLSRKDLLLKQELSRTLKSTLYQATWQGVDVAVKCAGLHDEAMSAQLLSNHHGQSSSGNGDDEDITEELLHEIDLLSSLRHPDLVMFLGACIEQHLPIVCVMEFLPGGDLEHFYMAQRRKHDAAVWHPGIRQVLQWSLALGRALSFLHGRGVVHRDLKPMNLLLTKYLEIKVSDFGISKLMAHCESEGISMTGGIGSWRYMAPEVARHQAYDEKVDIYAAGLIMYFMSSGKAPFHQLGLDPEVILLQYRQGKEPRPTATDCHAKLRPIMVAAWHTKPVLRPGAHEMLESLRLAQPSAASCGPCAQM</sequence>
<dbReference type="InterPro" id="IPR011009">
    <property type="entry name" value="Kinase-like_dom_sf"/>
</dbReference>
<dbReference type="Gene3D" id="1.10.510.10">
    <property type="entry name" value="Transferase(Phosphotransferase) domain 1"/>
    <property type="match status" value="1"/>
</dbReference>
<dbReference type="GO" id="GO:0004674">
    <property type="term" value="F:protein serine/threonine kinase activity"/>
    <property type="evidence" value="ECO:0007669"/>
    <property type="project" value="TreeGrafter"/>
</dbReference>
<dbReference type="AlphaFoldDB" id="A0A812NKH8"/>
<dbReference type="PANTHER" id="PTHR44329">
    <property type="entry name" value="SERINE/THREONINE-PROTEIN KINASE TNNI3K-RELATED"/>
    <property type="match status" value="1"/>
</dbReference>
<organism evidence="2 3">
    <name type="scientific">Symbiodinium natans</name>
    <dbReference type="NCBI Taxonomy" id="878477"/>
    <lineage>
        <taxon>Eukaryota</taxon>
        <taxon>Sar</taxon>
        <taxon>Alveolata</taxon>
        <taxon>Dinophyceae</taxon>
        <taxon>Suessiales</taxon>
        <taxon>Symbiodiniaceae</taxon>
        <taxon>Symbiodinium</taxon>
    </lineage>
</organism>
<proteinExistence type="predicted"/>
<feature type="domain" description="Protein kinase" evidence="1">
    <location>
        <begin position="81"/>
        <end position="366"/>
    </location>
</feature>
<evidence type="ECO:0000313" key="2">
    <source>
        <dbReference type="EMBL" id="CAE7317202.1"/>
    </source>
</evidence>
<reference evidence="2" key="1">
    <citation type="submission" date="2021-02" db="EMBL/GenBank/DDBJ databases">
        <authorList>
            <person name="Dougan E. K."/>
            <person name="Rhodes N."/>
            <person name="Thang M."/>
            <person name="Chan C."/>
        </authorList>
    </citation>
    <scope>NUCLEOTIDE SEQUENCE</scope>
</reference>
<evidence type="ECO:0000313" key="3">
    <source>
        <dbReference type="Proteomes" id="UP000604046"/>
    </source>
</evidence>
<dbReference type="PROSITE" id="PS50011">
    <property type="entry name" value="PROTEIN_KINASE_DOM"/>
    <property type="match status" value="1"/>
</dbReference>